<dbReference type="EMBL" id="CAJOBC010089988">
    <property type="protein sequence ID" value="CAF4386336.1"/>
    <property type="molecule type" value="Genomic_DNA"/>
</dbReference>
<comment type="caution">
    <text evidence="2">The sequence shown here is derived from an EMBL/GenBank/DDBJ whole genome shotgun (WGS) entry which is preliminary data.</text>
</comment>
<dbReference type="AlphaFoldDB" id="A0A815V7Z2"/>
<dbReference type="GO" id="GO:0005886">
    <property type="term" value="C:plasma membrane"/>
    <property type="evidence" value="ECO:0007669"/>
    <property type="project" value="TreeGrafter"/>
</dbReference>
<evidence type="ECO:0000313" key="3">
    <source>
        <dbReference type="EMBL" id="CAF4386336.1"/>
    </source>
</evidence>
<dbReference type="PANTHER" id="PTHR10217">
    <property type="entry name" value="VOLTAGE AND LIGAND GATED POTASSIUM CHANNEL"/>
    <property type="match status" value="1"/>
</dbReference>
<dbReference type="PRINTS" id="PR01470">
    <property type="entry name" value="ERGCHANNEL"/>
</dbReference>
<dbReference type="EMBL" id="CAJNOQ010024417">
    <property type="protein sequence ID" value="CAF1527199.1"/>
    <property type="molecule type" value="Genomic_DNA"/>
</dbReference>
<dbReference type="Pfam" id="PF00027">
    <property type="entry name" value="cNMP_binding"/>
    <property type="match status" value="1"/>
</dbReference>
<evidence type="ECO:0000259" key="1">
    <source>
        <dbReference type="PROSITE" id="PS50042"/>
    </source>
</evidence>
<gene>
    <name evidence="2" type="ORF">GPM918_LOCUS37848</name>
    <name evidence="3" type="ORF">SRO942_LOCUS38633</name>
</gene>
<sequence length="174" mass="20373">MKKSKKFQVKKSRYFRYRYFRYSVLKTFPECIQADICLHLNRELLNNCQVFQDASEVTLRALALQFKSTHVPPGDTLIHQGDVLNAIYFIRFGQIEILQNNELQAILGRNDIIGENFPQDNPPGKSKCDVVGLSYCELNKIDRDSLLNIFTTYPDFAISFRERFRVTLDLREVR</sequence>
<dbReference type="InterPro" id="IPR018490">
    <property type="entry name" value="cNMP-bd_dom_sf"/>
</dbReference>
<dbReference type="SUPFAM" id="SSF51206">
    <property type="entry name" value="cAMP-binding domain-like"/>
    <property type="match status" value="1"/>
</dbReference>
<protein>
    <recommendedName>
        <fullName evidence="1">Cyclic nucleotide-binding domain-containing protein</fullName>
    </recommendedName>
</protein>
<feature type="domain" description="Cyclic nucleotide-binding" evidence="1">
    <location>
        <begin position="50"/>
        <end position="150"/>
    </location>
</feature>
<dbReference type="SMART" id="SM00100">
    <property type="entry name" value="cNMP"/>
    <property type="match status" value="1"/>
</dbReference>
<dbReference type="InterPro" id="IPR003967">
    <property type="entry name" value="K_chnl_volt-dep_ERG"/>
</dbReference>
<dbReference type="GO" id="GO:0005242">
    <property type="term" value="F:inward rectifier potassium channel activity"/>
    <property type="evidence" value="ECO:0007669"/>
    <property type="project" value="TreeGrafter"/>
</dbReference>
<evidence type="ECO:0000313" key="2">
    <source>
        <dbReference type="EMBL" id="CAF1527199.1"/>
    </source>
</evidence>
<dbReference type="OrthoDB" id="432483at2759"/>
<dbReference type="GO" id="GO:0042391">
    <property type="term" value="P:regulation of membrane potential"/>
    <property type="evidence" value="ECO:0007669"/>
    <property type="project" value="TreeGrafter"/>
</dbReference>
<organism evidence="2 4">
    <name type="scientific">Didymodactylos carnosus</name>
    <dbReference type="NCBI Taxonomy" id="1234261"/>
    <lineage>
        <taxon>Eukaryota</taxon>
        <taxon>Metazoa</taxon>
        <taxon>Spiralia</taxon>
        <taxon>Gnathifera</taxon>
        <taxon>Rotifera</taxon>
        <taxon>Eurotatoria</taxon>
        <taxon>Bdelloidea</taxon>
        <taxon>Philodinida</taxon>
        <taxon>Philodinidae</taxon>
        <taxon>Didymodactylos</taxon>
    </lineage>
</organism>
<dbReference type="InterPro" id="IPR014710">
    <property type="entry name" value="RmlC-like_jellyroll"/>
</dbReference>
<dbReference type="Proteomes" id="UP000663829">
    <property type="component" value="Unassembled WGS sequence"/>
</dbReference>
<proteinExistence type="predicted"/>
<reference evidence="2" key="1">
    <citation type="submission" date="2021-02" db="EMBL/GenBank/DDBJ databases">
        <authorList>
            <person name="Nowell W R."/>
        </authorList>
    </citation>
    <scope>NUCLEOTIDE SEQUENCE</scope>
</reference>
<dbReference type="InterPro" id="IPR050818">
    <property type="entry name" value="KCNH_animal-type"/>
</dbReference>
<dbReference type="PROSITE" id="PS50042">
    <property type="entry name" value="CNMP_BINDING_3"/>
    <property type="match status" value="1"/>
</dbReference>
<accession>A0A815V7Z2</accession>
<dbReference type="Proteomes" id="UP000681722">
    <property type="component" value="Unassembled WGS sequence"/>
</dbReference>
<dbReference type="CDD" id="cd00038">
    <property type="entry name" value="CAP_ED"/>
    <property type="match status" value="1"/>
</dbReference>
<dbReference type="Gene3D" id="2.60.120.10">
    <property type="entry name" value="Jelly Rolls"/>
    <property type="match status" value="1"/>
</dbReference>
<keyword evidence="4" id="KW-1185">Reference proteome</keyword>
<evidence type="ECO:0000313" key="4">
    <source>
        <dbReference type="Proteomes" id="UP000663829"/>
    </source>
</evidence>
<dbReference type="InterPro" id="IPR000595">
    <property type="entry name" value="cNMP-bd_dom"/>
</dbReference>
<name>A0A815V7Z2_9BILA</name>
<dbReference type="PANTHER" id="PTHR10217:SF548">
    <property type="entry name" value="GH12235P"/>
    <property type="match status" value="1"/>
</dbReference>